<dbReference type="OrthoDB" id="5840532at2759"/>
<organism evidence="2 3">
    <name type="scientific">Macrolepiota fuliginosa MF-IS2</name>
    <dbReference type="NCBI Taxonomy" id="1400762"/>
    <lineage>
        <taxon>Eukaryota</taxon>
        <taxon>Fungi</taxon>
        <taxon>Dikarya</taxon>
        <taxon>Basidiomycota</taxon>
        <taxon>Agaricomycotina</taxon>
        <taxon>Agaricomycetes</taxon>
        <taxon>Agaricomycetidae</taxon>
        <taxon>Agaricales</taxon>
        <taxon>Agaricineae</taxon>
        <taxon>Agaricaceae</taxon>
        <taxon>Macrolepiota</taxon>
    </lineage>
</organism>
<reference evidence="2" key="1">
    <citation type="submission" date="2020-11" db="EMBL/GenBank/DDBJ databases">
        <authorList>
            <consortium name="DOE Joint Genome Institute"/>
            <person name="Ahrendt S."/>
            <person name="Riley R."/>
            <person name="Andreopoulos W."/>
            <person name="Labutti K."/>
            <person name="Pangilinan J."/>
            <person name="Ruiz-Duenas F.J."/>
            <person name="Barrasa J.M."/>
            <person name="Sanchez-Garcia M."/>
            <person name="Camarero S."/>
            <person name="Miyauchi S."/>
            <person name="Serrano A."/>
            <person name="Linde D."/>
            <person name="Babiker R."/>
            <person name="Drula E."/>
            <person name="Ayuso-Fernandez I."/>
            <person name="Pacheco R."/>
            <person name="Padilla G."/>
            <person name="Ferreira P."/>
            <person name="Barriuso J."/>
            <person name="Kellner H."/>
            <person name="Castanera R."/>
            <person name="Alfaro M."/>
            <person name="Ramirez L."/>
            <person name="Pisabarro A.G."/>
            <person name="Kuo A."/>
            <person name="Tritt A."/>
            <person name="Lipzen A."/>
            <person name="He G."/>
            <person name="Yan M."/>
            <person name="Ng V."/>
            <person name="Cullen D."/>
            <person name="Martin F."/>
            <person name="Rosso M.-N."/>
            <person name="Henrissat B."/>
            <person name="Hibbett D."/>
            <person name="Martinez A.T."/>
            <person name="Grigoriev I.V."/>
        </authorList>
    </citation>
    <scope>NUCLEOTIDE SEQUENCE</scope>
    <source>
        <strain evidence="2">MF-IS2</strain>
    </source>
</reference>
<dbReference type="Pfam" id="PF07883">
    <property type="entry name" value="Cupin_2"/>
    <property type="match status" value="1"/>
</dbReference>
<protein>
    <submittedName>
        <fullName evidence="2">Cupin 2 conserved barrel domain protein</fullName>
    </submittedName>
</protein>
<keyword evidence="3" id="KW-1185">Reference proteome</keyword>
<dbReference type="PANTHER" id="PTHR36156:SF2">
    <property type="entry name" value="CUPIN TYPE-2 DOMAIN-CONTAINING PROTEIN"/>
    <property type="match status" value="1"/>
</dbReference>
<name>A0A9P5XN36_9AGAR</name>
<dbReference type="InterPro" id="IPR013096">
    <property type="entry name" value="Cupin_2"/>
</dbReference>
<dbReference type="Proteomes" id="UP000807342">
    <property type="component" value="Unassembled WGS sequence"/>
</dbReference>
<comment type="caution">
    <text evidence="2">The sequence shown here is derived from an EMBL/GenBank/DDBJ whole genome shotgun (WGS) entry which is preliminary data.</text>
</comment>
<sequence>MSNPSPSLLPPLRRVVTTHDAQGLAVVESNVLLEPERMEAVPGAQSAAIWVTTDGIPVNDNNDLQDGAKRTIDDASNFGLVHPSGTNLRSTELEPGAITPMHRTSSLDYNILVSGELILITEDGTETHLKNPGDTVVQRGTMHAWKNLSKTQPARWISVLVAAKPATVNGEPLAPAFIAPQPEA</sequence>
<evidence type="ECO:0000313" key="3">
    <source>
        <dbReference type="Proteomes" id="UP000807342"/>
    </source>
</evidence>
<proteinExistence type="predicted"/>
<evidence type="ECO:0000259" key="1">
    <source>
        <dbReference type="Pfam" id="PF07883"/>
    </source>
</evidence>
<dbReference type="InterPro" id="IPR047142">
    <property type="entry name" value="OryJ/VirC-like"/>
</dbReference>
<dbReference type="CDD" id="cd02231">
    <property type="entry name" value="cupin_BLL6423-like"/>
    <property type="match status" value="1"/>
</dbReference>
<dbReference type="InterPro" id="IPR011051">
    <property type="entry name" value="RmlC_Cupin_sf"/>
</dbReference>
<dbReference type="SUPFAM" id="SSF51182">
    <property type="entry name" value="RmlC-like cupins"/>
    <property type="match status" value="1"/>
</dbReference>
<dbReference type="InterPro" id="IPR014710">
    <property type="entry name" value="RmlC-like_jellyroll"/>
</dbReference>
<gene>
    <name evidence="2" type="ORF">P691DRAFT_812470</name>
</gene>
<dbReference type="AlphaFoldDB" id="A0A9P5XN36"/>
<dbReference type="EMBL" id="MU151058">
    <property type="protein sequence ID" value="KAF9453853.1"/>
    <property type="molecule type" value="Genomic_DNA"/>
</dbReference>
<dbReference type="PANTHER" id="PTHR36156">
    <property type="entry name" value="SLR2101 PROTEIN"/>
    <property type="match status" value="1"/>
</dbReference>
<accession>A0A9P5XN36</accession>
<dbReference type="Gene3D" id="2.60.120.10">
    <property type="entry name" value="Jelly Rolls"/>
    <property type="match status" value="1"/>
</dbReference>
<dbReference type="Gene3D" id="2.20.70.150">
    <property type="match status" value="1"/>
</dbReference>
<feature type="domain" description="Cupin type-2" evidence="1">
    <location>
        <begin position="92"/>
        <end position="159"/>
    </location>
</feature>
<evidence type="ECO:0000313" key="2">
    <source>
        <dbReference type="EMBL" id="KAF9453853.1"/>
    </source>
</evidence>